<dbReference type="GO" id="GO:0006281">
    <property type="term" value="P:DNA repair"/>
    <property type="evidence" value="ECO:0007669"/>
    <property type="project" value="InterPro"/>
</dbReference>
<dbReference type="Pfam" id="PF11799">
    <property type="entry name" value="IMS_C"/>
    <property type="match status" value="1"/>
</dbReference>
<dbReference type="GO" id="GO:0003684">
    <property type="term" value="F:damaged DNA binding"/>
    <property type="evidence" value="ECO:0007669"/>
    <property type="project" value="InterPro"/>
</dbReference>
<dbReference type="PANTHER" id="PTHR35369">
    <property type="entry name" value="BLR3025 PROTEIN-RELATED"/>
    <property type="match status" value="1"/>
</dbReference>
<reference evidence="3 4" key="1">
    <citation type="submission" date="2016-10" db="EMBL/GenBank/DDBJ databases">
        <authorList>
            <person name="de Groot N.N."/>
        </authorList>
    </citation>
    <scope>NUCLEOTIDE SEQUENCE [LARGE SCALE GENOMIC DNA]</scope>
    <source>
        <strain evidence="3 4">CGMCC 1.9113</strain>
    </source>
</reference>
<feature type="domain" description="DNA polymerase Y-family little finger" evidence="2">
    <location>
        <begin position="226"/>
        <end position="324"/>
    </location>
</feature>
<keyword evidence="1" id="KW-0227">DNA damage</keyword>
<dbReference type="InterPro" id="IPR050356">
    <property type="entry name" value="SulA_CellDiv_inhibitor"/>
</dbReference>
<keyword evidence="4" id="KW-1185">Reference proteome</keyword>
<organism evidence="3 4">
    <name type="scientific">Sphingomonas rubra</name>
    <dbReference type="NCBI Taxonomy" id="634430"/>
    <lineage>
        <taxon>Bacteria</taxon>
        <taxon>Pseudomonadati</taxon>
        <taxon>Pseudomonadota</taxon>
        <taxon>Alphaproteobacteria</taxon>
        <taxon>Sphingomonadales</taxon>
        <taxon>Sphingomonadaceae</taxon>
        <taxon>Sphingomonas</taxon>
    </lineage>
</organism>
<accession>A0A1I5THR0</accession>
<dbReference type="CDD" id="cd03468">
    <property type="entry name" value="PolY_like"/>
    <property type="match status" value="1"/>
</dbReference>
<evidence type="ECO:0000259" key="2">
    <source>
        <dbReference type="Pfam" id="PF11799"/>
    </source>
</evidence>
<evidence type="ECO:0000313" key="3">
    <source>
        <dbReference type="EMBL" id="SFP82604.1"/>
    </source>
</evidence>
<dbReference type="AlphaFoldDB" id="A0A1I5THR0"/>
<dbReference type="Proteomes" id="UP000199586">
    <property type="component" value="Unassembled WGS sequence"/>
</dbReference>
<dbReference type="InterPro" id="IPR017961">
    <property type="entry name" value="DNA_pol_Y-fam_little_finger"/>
</dbReference>
<gene>
    <name evidence="3" type="ORF">SAMN04488241_10845</name>
</gene>
<evidence type="ECO:0000256" key="1">
    <source>
        <dbReference type="ARBA" id="ARBA00022763"/>
    </source>
</evidence>
<dbReference type="InterPro" id="IPR043502">
    <property type="entry name" value="DNA/RNA_pol_sf"/>
</dbReference>
<dbReference type="EMBL" id="FOXP01000008">
    <property type="protein sequence ID" value="SFP82604.1"/>
    <property type="molecule type" value="Genomic_DNA"/>
</dbReference>
<sequence length="502" mass="55267">MDRLRADRPHLFVGRGEQPLALTERVGGAIRLAALDRSALLAGLVPGLTLADARARVPELEVFEADPHADHAWLERLADGCARYTPTVSLAPPDTLLLDIAGCTHAFEGERFLAADVEGRLARRGVIARHAFGDTPEVAHALARYAGAPAPDEKGAVRRLPVAALGLDADDTAALVAAGLKTVGDVMARPLSGLAARFGEEAATAVRRLSGDTRAPVAARRVAIPVVVERRFAEPIARTEFALAVIAELAGEAADMLEQRREGGRRWEARLFRADGQVQRLRVETARPTRDVAALMRLFAERIDALADPLDPGFGYDLIRLGVVLAERLEGSQLKLEGGHVRAKDREGEVGALVDRLSTRLGRGRVRRFAPRESHIPEQAELMLPAAQAPSPAPDWLATEPGEPPLRPIYLFDPPQPIDSIAAETPDGPPARFRWRRAVHDVARAEGPERIAGEWWRRHDAPVPTRDYFRVEDRRGRRYWIFRHGLYAETERPRWYVHGLFA</sequence>
<proteinExistence type="predicted"/>
<dbReference type="PANTHER" id="PTHR35369:SF2">
    <property type="entry name" value="BLR3025 PROTEIN"/>
    <property type="match status" value="1"/>
</dbReference>
<name>A0A1I5THR0_9SPHN</name>
<dbReference type="STRING" id="634430.SAMN04488241_10845"/>
<dbReference type="SUPFAM" id="SSF56672">
    <property type="entry name" value="DNA/RNA polymerases"/>
    <property type="match status" value="1"/>
</dbReference>
<protein>
    <submittedName>
        <fullName evidence="3">Protein ImuB</fullName>
    </submittedName>
</protein>
<evidence type="ECO:0000313" key="4">
    <source>
        <dbReference type="Proteomes" id="UP000199586"/>
    </source>
</evidence>